<dbReference type="InterPro" id="IPR004089">
    <property type="entry name" value="MCPsignal_dom"/>
</dbReference>
<dbReference type="InterPro" id="IPR003660">
    <property type="entry name" value="HAMP_dom"/>
</dbReference>
<keyword evidence="5" id="KW-0812">Transmembrane</keyword>
<dbReference type="FunFam" id="1.10.287.950:FF:000001">
    <property type="entry name" value="Methyl-accepting chemotaxis sensory transducer"/>
    <property type="match status" value="1"/>
</dbReference>
<dbReference type="KEGG" id="bgf:BC1003_5012"/>
<organism evidence="8">
    <name type="scientific">Burkholderia sp. (strain CCGE1003)</name>
    <dbReference type="NCBI Taxonomy" id="640512"/>
    <lineage>
        <taxon>Bacteria</taxon>
        <taxon>Pseudomonadati</taxon>
        <taxon>Pseudomonadota</taxon>
        <taxon>Betaproteobacteria</taxon>
        <taxon>Burkholderiales</taxon>
        <taxon>Burkholderiaceae</taxon>
        <taxon>Burkholderia</taxon>
    </lineage>
</organism>
<dbReference type="EMBL" id="CP002218">
    <property type="protein sequence ID" value="ADN60935.1"/>
    <property type="molecule type" value="Genomic_DNA"/>
</dbReference>
<dbReference type="CDD" id="cd06225">
    <property type="entry name" value="HAMP"/>
    <property type="match status" value="1"/>
</dbReference>
<dbReference type="CDD" id="cd19411">
    <property type="entry name" value="MCP2201-like_sensor"/>
    <property type="match status" value="1"/>
</dbReference>
<comment type="similarity">
    <text evidence="3">Belongs to the methyl-accepting chemotaxis (MCP) protein family.</text>
</comment>
<evidence type="ECO:0000259" key="7">
    <source>
        <dbReference type="PROSITE" id="PS50885"/>
    </source>
</evidence>
<feature type="transmembrane region" description="Helical" evidence="5">
    <location>
        <begin position="12"/>
        <end position="31"/>
    </location>
</feature>
<dbReference type="PROSITE" id="PS50885">
    <property type="entry name" value="HAMP"/>
    <property type="match status" value="1"/>
</dbReference>
<dbReference type="InterPro" id="IPR047347">
    <property type="entry name" value="YvaQ-like_sensor"/>
</dbReference>
<dbReference type="GO" id="GO:0007165">
    <property type="term" value="P:signal transduction"/>
    <property type="evidence" value="ECO:0007669"/>
    <property type="project" value="UniProtKB-KW"/>
</dbReference>
<dbReference type="SMART" id="SM00283">
    <property type="entry name" value="MA"/>
    <property type="match status" value="1"/>
</dbReference>
<name>E1TJL0_BURSG</name>
<keyword evidence="4" id="KW-0807">Transducer</keyword>
<evidence type="ECO:0000256" key="2">
    <source>
        <dbReference type="ARBA" id="ARBA00022481"/>
    </source>
</evidence>
<evidence type="ECO:0000313" key="8">
    <source>
        <dbReference type="EMBL" id="ADN60935.1"/>
    </source>
</evidence>
<dbReference type="InterPro" id="IPR051310">
    <property type="entry name" value="MCP_chemotaxis"/>
</dbReference>
<dbReference type="Pfam" id="PF00015">
    <property type="entry name" value="MCPsignal"/>
    <property type="match status" value="1"/>
</dbReference>
<dbReference type="OrthoDB" id="5441488at2"/>
<accession>E1TJL0</accession>
<reference evidence="8" key="1">
    <citation type="submission" date="2010-09" db="EMBL/GenBank/DDBJ databases">
        <title>Complete sequence of chromosome2 of Burkholderia sp. CCGE1003.</title>
        <authorList>
            <consortium name="US DOE Joint Genome Institute"/>
            <person name="Lucas S."/>
            <person name="Copeland A."/>
            <person name="Lapidus A."/>
            <person name="Cheng J.-F."/>
            <person name="Bruce D."/>
            <person name="Goodwin L."/>
            <person name="Pitluck S."/>
            <person name="Daligault H."/>
            <person name="Davenport K."/>
            <person name="Detter J.C."/>
            <person name="Han C."/>
            <person name="Tapia R."/>
            <person name="Land M."/>
            <person name="Hauser L."/>
            <person name="Jeffries C."/>
            <person name="Kyrpides N."/>
            <person name="Ivanova N."/>
            <person name="Ovchinnikova G."/>
            <person name="Martinez-Romero E."/>
            <person name="Rogel M.A."/>
            <person name="Auchtung J."/>
            <person name="Tiedje J.M."/>
            <person name="Woyke T."/>
        </authorList>
    </citation>
    <scope>NUCLEOTIDE SEQUENCE</scope>
    <source>
        <strain evidence="8">CCGE1003</strain>
    </source>
</reference>
<feature type="transmembrane region" description="Helical" evidence="5">
    <location>
        <begin position="189"/>
        <end position="211"/>
    </location>
</feature>
<dbReference type="InterPro" id="IPR004090">
    <property type="entry name" value="Chemotax_Me-accpt_rcpt"/>
</dbReference>
<dbReference type="PRINTS" id="PR00260">
    <property type="entry name" value="CHEMTRNSDUCR"/>
</dbReference>
<dbReference type="GO" id="GO:0005886">
    <property type="term" value="C:plasma membrane"/>
    <property type="evidence" value="ECO:0007669"/>
    <property type="project" value="TreeGrafter"/>
</dbReference>
<sequence length="518" mass="54501">MLSNLKIGVRLAIGFGISMALMCALGAFALWQINRVDNSARDIADNWLPSVQTLGDVRGAANAVRRASLRIMLDPSNESRKALMKQHSAAVDDLTRALDAYAKLVSSDREAQLLQDIRTRLATYRASDERMMKAAVEGRADDPEERAFAAGPSSDQFLDLMKAIEANVVLNREGSEAAKAEAAASDTSALWGTGILIAASLFAAVAVAMLITRSITRPIERAVALAETVAKGDLTSSIEVEGRDEAANLLRALREMNGRLASLVYEVRTSSENIATSASEIAAGNIDLSQRTEQQAASLEETAASMEELTSTVRQSAENALQGNTLAQQASNVAEQGGAVVARVVDTMSDISNSAGRVADIISVIEGIAFQTNILALNAAVEAARAGEEGRGFAVVAGEVRTLAQRSASAAKEIKELIGESVDGTQRGCALVTEAGDTIRDVVSSVGRVTGLMQEINEATGEQHRGIEQVNIAVAQMDQVTQQNAALVEQAAAAAESLAGQAGRLKELVSVFRLPAAA</sequence>
<dbReference type="GO" id="GO:0004888">
    <property type="term" value="F:transmembrane signaling receptor activity"/>
    <property type="evidence" value="ECO:0007669"/>
    <property type="project" value="InterPro"/>
</dbReference>
<dbReference type="Pfam" id="PF00672">
    <property type="entry name" value="HAMP"/>
    <property type="match status" value="1"/>
</dbReference>
<gene>
    <name evidence="8" type="ordered locus">BC1003_5012</name>
</gene>
<dbReference type="PROSITE" id="PS50111">
    <property type="entry name" value="CHEMOTAXIS_TRANSDUC_2"/>
    <property type="match status" value="1"/>
</dbReference>
<dbReference type="PANTHER" id="PTHR43531">
    <property type="entry name" value="PROTEIN ICFG"/>
    <property type="match status" value="1"/>
</dbReference>
<evidence type="ECO:0000256" key="3">
    <source>
        <dbReference type="ARBA" id="ARBA00029447"/>
    </source>
</evidence>
<comment type="subcellular location">
    <subcellularLocation>
        <location evidence="1">Membrane</location>
    </subcellularLocation>
</comment>
<dbReference type="SUPFAM" id="SSF58104">
    <property type="entry name" value="Methyl-accepting chemotaxis protein (MCP) signaling domain"/>
    <property type="match status" value="1"/>
</dbReference>
<dbReference type="HOGENOM" id="CLU_000445_107_16_4"/>
<dbReference type="Pfam" id="PF12729">
    <property type="entry name" value="4HB_MCP_1"/>
    <property type="match status" value="1"/>
</dbReference>
<dbReference type="eggNOG" id="COG0840">
    <property type="taxonomic scope" value="Bacteria"/>
</dbReference>
<evidence type="ECO:0000256" key="4">
    <source>
        <dbReference type="PROSITE-ProRule" id="PRU00284"/>
    </source>
</evidence>
<evidence type="ECO:0000256" key="5">
    <source>
        <dbReference type="SAM" id="Phobius"/>
    </source>
</evidence>
<dbReference type="Gene3D" id="1.10.287.950">
    <property type="entry name" value="Methyl-accepting chemotaxis protein"/>
    <property type="match status" value="1"/>
</dbReference>
<dbReference type="CDD" id="cd11386">
    <property type="entry name" value="MCP_signal"/>
    <property type="match status" value="1"/>
</dbReference>
<dbReference type="GO" id="GO:0006935">
    <property type="term" value="P:chemotaxis"/>
    <property type="evidence" value="ECO:0007669"/>
    <property type="project" value="InterPro"/>
</dbReference>
<protein>
    <submittedName>
        <fullName evidence="8">Methyl-accepting chemotaxis sensory transducer</fullName>
    </submittedName>
</protein>
<feature type="domain" description="HAMP" evidence="7">
    <location>
        <begin position="213"/>
        <end position="265"/>
    </location>
</feature>
<proteinExistence type="inferred from homology"/>
<feature type="domain" description="Methyl-accepting transducer" evidence="6">
    <location>
        <begin position="270"/>
        <end position="499"/>
    </location>
</feature>
<keyword evidence="2" id="KW-0488">Methylation</keyword>
<dbReference type="STRING" id="640512.BC1003_5012"/>
<keyword evidence="5" id="KW-0472">Membrane</keyword>
<keyword evidence="5" id="KW-1133">Transmembrane helix</keyword>
<dbReference type="SMART" id="SM00304">
    <property type="entry name" value="HAMP"/>
    <property type="match status" value="1"/>
</dbReference>
<dbReference type="PANTHER" id="PTHR43531:SF14">
    <property type="entry name" value="METHYL-ACCEPTING CHEMOTAXIS PROTEIN I-RELATED"/>
    <property type="match status" value="1"/>
</dbReference>
<dbReference type="AlphaFoldDB" id="E1TJL0"/>
<evidence type="ECO:0000259" key="6">
    <source>
        <dbReference type="PROSITE" id="PS50111"/>
    </source>
</evidence>
<evidence type="ECO:0000256" key="1">
    <source>
        <dbReference type="ARBA" id="ARBA00004370"/>
    </source>
</evidence>
<dbReference type="InterPro" id="IPR024478">
    <property type="entry name" value="HlyB_4HB_MCP"/>
</dbReference>